<dbReference type="Gene3D" id="3.30.300.20">
    <property type="match status" value="1"/>
</dbReference>
<dbReference type="InterPro" id="IPR036102">
    <property type="entry name" value="OsmC/Ohrsf"/>
</dbReference>
<name>A0A1C6UM42_9ACTN</name>
<dbReference type="EMBL" id="FMIA01000002">
    <property type="protein sequence ID" value="SCL55071.1"/>
    <property type="molecule type" value="Genomic_DNA"/>
</dbReference>
<protein>
    <submittedName>
        <fullName evidence="1">Uncharacterized OsmC-related protein</fullName>
    </submittedName>
</protein>
<dbReference type="SUPFAM" id="SSF82784">
    <property type="entry name" value="OsmC-like"/>
    <property type="match status" value="1"/>
</dbReference>
<evidence type="ECO:0000313" key="1">
    <source>
        <dbReference type="EMBL" id="SCL55071.1"/>
    </source>
</evidence>
<gene>
    <name evidence="1" type="ORF">GA0070617_2851</name>
</gene>
<dbReference type="Proteomes" id="UP000198937">
    <property type="component" value="Unassembled WGS sequence"/>
</dbReference>
<dbReference type="RefSeq" id="WP_091437394.1">
    <property type="nucleotide sequence ID" value="NZ_BMMJ01000009.1"/>
</dbReference>
<keyword evidence="2" id="KW-1185">Reference proteome</keyword>
<proteinExistence type="predicted"/>
<dbReference type="InterPro" id="IPR015946">
    <property type="entry name" value="KH_dom-like_a/b"/>
</dbReference>
<organism evidence="1 2">
    <name type="scientific">Micromonospora yangpuensis</name>
    <dbReference type="NCBI Taxonomy" id="683228"/>
    <lineage>
        <taxon>Bacteria</taxon>
        <taxon>Bacillati</taxon>
        <taxon>Actinomycetota</taxon>
        <taxon>Actinomycetes</taxon>
        <taxon>Micromonosporales</taxon>
        <taxon>Micromonosporaceae</taxon>
        <taxon>Micromonospora</taxon>
    </lineage>
</organism>
<dbReference type="AlphaFoldDB" id="A0A1C6UM42"/>
<dbReference type="Pfam" id="PF02566">
    <property type="entry name" value="OsmC"/>
    <property type="match status" value="1"/>
</dbReference>
<evidence type="ECO:0000313" key="2">
    <source>
        <dbReference type="Proteomes" id="UP000198937"/>
    </source>
</evidence>
<dbReference type="InterPro" id="IPR003718">
    <property type="entry name" value="OsmC/Ohr_fam"/>
</dbReference>
<accession>A0A1C6UM42</accession>
<sequence length="144" mass="15710">MSTTATERQPAVLTLRTTPVVGRFVADGGEVTFTIDNGKLLDVVEHAGTAHYFLAGLAGCALNLIAARSVEWELPYPHLELSASYLVDADDSTRFEWIDLSFRFSGTAEELSRRYVDDFTARCPIYNTLVRGGAPIAVRLDAVG</sequence>
<dbReference type="STRING" id="683228.GA0070617_2851"/>
<reference evidence="1 2" key="1">
    <citation type="submission" date="2016-06" db="EMBL/GenBank/DDBJ databases">
        <authorList>
            <person name="Kjaerup R.B."/>
            <person name="Dalgaard T.S."/>
            <person name="Juul-Madsen H.R."/>
        </authorList>
    </citation>
    <scope>NUCLEOTIDE SEQUENCE [LARGE SCALE GENOMIC DNA]</scope>
    <source>
        <strain evidence="1 2">DSM 45577</strain>
    </source>
</reference>
<dbReference type="OrthoDB" id="9789573at2"/>